<dbReference type="InterPro" id="IPR003410">
    <property type="entry name" value="HYR_dom"/>
</dbReference>
<evidence type="ECO:0000313" key="5">
    <source>
        <dbReference type="EMBL" id="KAJ8041839.1"/>
    </source>
</evidence>
<feature type="compositionally biased region" description="Basic and acidic residues" evidence="2">
    <location>
        <begin position="43"/>
        <end position="52"/>
    </location>
</feature>
<sequence length="1031" mass="114009">MCGKLLTPILVKFNKDVLECICRSRGSRDKAPPPKCQAQPRKLHGDRSKVRDDRSQELLTYYRITENVQSEAGIDRCPGTIFRRVTSNDATISVYWEEPNCGLHAQSTHSQGSQFGPGVHTVIYWFSGGSLSNENQRCCSFDIFVAGPDFDLCSQNVCQQGEICVPEIDRYFCYSGNTNIDIRNCSRTVIIRKLGTDPVIAEWVEPTAFDHFGQILNPLNIPSVTPGTPLDVGEHDVVYGFTDGRRTASCSVKVIVAENTGPGFQNCPHDITVRSSKPMVRVDWLEPLLQTNEDSSRITVTQTHSPGQLFTVPSVTIVLYTFTDTNSDRFTSCAFHIFTGLPSQESLINGPSGKFFYVEQSVQNSVAWPRPFLLRAFDEYNPPLIVIPSRVQPDIRPGSTTTHRYPKGVYPVTYNFTDVDGNNLATVEFVVAYYNTDQRVVPSLLCSSSPSVVLTSEIPTVVSWNVPEVEGDEADLVWTEEPPYRPNEDLFPVGATVLDYLFYSPGSNTTYQCQYVVHIIDNVAPRIFDCPCDMRLTAPLGNTLPVNFPSVIYAYDGSDGVIKPSTSSLQPPLFLSSGESQVVSYDDFIDSSRNTESCSFTIEVEIEEPPQIEPAVITNCLDRVLSTSAGSVVLPIDQYPIAIHESNPLGYLASITTNEFTVNTETLVMATFPVLVQNIMIPFEGESSCEFTVLVLDDVPPIIYNCSQEISVSAETGQNFVRVNWIEPNSMDPFQGGKLVTSTATPGDPFPVGETSVVWYIFEDDVGLQTNCSINMTVEKASTEEKCPGEPAQTSEPFAFTSDTIVVIVVTAVATFVFSLAIFLMSLCCCTCCCVVDTAKTNASSGSSSDDVHRTRLFVKIGGKNIPIYGPVTPRSNSSGETGVEREIDDEEFNYDMSETAFSLPYQNEGMHLPSLSEKVRNNDRPTTASANNYIEHDVEGKNALKPPVTQRVIDEESENTLYGYDDTPDTIKARPKLPPKPGKRNGPAFLEKNAFHEMQAAVQSMKEEQAWKGREIDDRELYGFDQPANM</sequence>
<feature type="region of interest" description="Disordered" evidence="2">
    <location>
        <begin position="961"/>
        <end position="988"/>
    </location>
</feature>
<accession>A0A9Q1CC39</accession>
<keyword evidence="1" id="KW-0677">Repeat</keyword>
<evidence type="ECO:0000256" key="3">
    <source>
        <dbReference type="SAM" id="Phobius"/>
    </source>
</evidence>
<feature type="domain" description="HYR" evidence="4">
    <location>
        <begin position="257"/>
        <end position="341"/>
    </location>
</feature>
<dbReference type="PANTHER" id="PTHR24273:SF32">
    <property type="entry name" value="HYALIN"/>
    <property type="match status" value="1"/>
</dbReference>
<dbReference type="Proteomes" id="UP001152320">
    <property type="component" value="Chromosome 5"/>
</dbReference>
<feature type="domain" description="HYR" evidence="4">
    <location>
        <begin position="520"/>
        <end position="606"/>
    </location>
</feature>
<dbReference type="PANTHER" id="PTHR24273">
    <property type="entry name" value="FI04643P-RELATED"/>
    <property type="match status" value="1"/>
</dbReference>
<feature type="compositionally biased region" description="Basic residues" evidence="2">
    <location>
        <begin position="974"/>
        <end position="984"/>
    </location>
</feature>
<evidence type="ECO:0000259" key="4">
    <source>
        <dbReference type="PROSITE" id="PS50825"/>
    </source>
</evidence>
<evidence type="ECO:0000256" key="2">
    <source>
        <dbReference type="SAM" id="MobiDB-lite"/>
    </source>
</evidence>
<feature type="domain" description="HYR" evidence="4">
    <location>
        <begin position="696"/>
        <end position="780"/>
    </location>
</feature>
<keyword evidence="3" id="KW-0812">Transmembrane</keyword>
<evidence type="ECO:0000256" key="1">
    <source>
        <dbReference type="ARBA" id="ARBA00022737"/>
    </source>
</evidence>
<feature type="region of interest" description="Disordered" evidence="2">
    <location>
        <begin position="26"/>
        <end position="52"/>
    </location>
</feature>
<evidence type="ECO:0000313" key="6">
    <source>
        <dbReference type="Proteomes" id="UP001152320"/>
    </source>
</evidence>
<organism evidence="5 6">
    <name type="scientific">Holothuria leucospilota</name>
    <name type="common">Black long sea cucumber</name>
    <name type="synonym">Mertensiothuria leucospilota</name>
    <dbReference type="NCBI Taxonomy" id="206669"/>
    <lineage>
        <taxon>Eukaryota</taxon>
        <taxon>Metazoa</taxon>
        <taxon>Echinodermata</taxon>
        <taxon>Eleutherozoa</taxon>
        <taxon>Echinozoa</taxon>
        <taxon>Holothuroidea</taxon>
        <taxon>Aspidochirotacea</taxon>
        <taxon>Aspidochirotida</taxon>
        <taxon>Holothuriidae</taxon>
        <taxon>Holothuria</taxon>
    </lineage>
</organism>
<feature type="transmembrane region" description="Helical" evidence="3">
    <location>
        <begin position="805"/>
        <end position="827"/>
    </location>
</feature>
<dbReference type="EMBL" id="JAIZAY010000005">
    <property type="protein sequence ID" value="KAJ8041839.1"/>
    <property type="molecule type" value="Genomic_DNA"/>
</dbReference>
<name>A0A9Q1CC39_HOLLE</name>
<dbReference type="AlphaFoldDB" id="A0A9Q1CC39"/>
<protein>
    <submittedName>
        <fullName evidence="5">Hyalin</fullName>
    </submittedName>
</protein>
<keyword evidence="3" id="KW-1133">Transmembrane helix</keyword>
<dbReference type="Pfam" id="PF02494">
    <property type="entry name" value="HYR"/>
    <property type="match status" value="3"/>
</dbReference>
<keyword evidence="3" id="KW-0472">Membrane</keyword>
<dbReference type="PROSITE" id="PS50825">
    <property type="entry name" value="HYR"/>
    <property type="match status" value="3"/>
</dbReference>
<keyword evidence="6" id="KW-1185">Reference proteome</keyword>
<reference evidence="5" key="1">
    <citation type="submission" date="2021-10" db="EMBL/GenBank/DDBJ databases">
        <title>Tropical sea cucumber genome reveals ecological adaptation and Cuvierian tubules defense mechanism.</title>
        <authorList>
            <person name="Chen T."/>
        </authorList>
    </citation>
    <scope>NUCLEOTIDE SEQUENCE</scope>
    <source>
        <strain evidence="5">Nanhai2018</strain>
        <tissue evidence="5">Muscle</tissue>
    </source>
</reference>
<proteinExistence type="predicted"/>
<comment type="caution">
    <text evidence="5">The sequence shown here is derived from an EMBL/GenBank/DDBJ whole genome shotgun (WGS) entry which is preliminary data.</text>
</comment>
<gene>
    <name evidence="5" type="ORF">HOLleu_12759</name>
</gene>